<dbReference type="Pfam" id="PF00562">
    <property type="entry name" value="RNA_pol_Rpb2_6"/>
    <property type="match status" value="1"/>
</dbReference>
<dbReference type="InterPro" id="IPR007641">
    <property type="entry name" value="RNA_pol_Rpb2_7"/>
</dbReference>
<dbReference type="InterPro" id="IPR015712">
    <property type="entry name" value="DNA-dir_RNA_pol_su2"/>
</dbReference>
<dbReference type="PANTHER" id="PTHR20856">
    <property type="entry name" value="DNA-DIRECTED RNA POLYMERASE I SUBUNIT 2"/>
    <property type="match status" value="1"/>
</dbReference>
<dbReference type="PROSITE" id="PS01166">
    <property type="entry name" value="RNA_POL_BETA"/>
    <property type="match status" value="1"/>
</dbReference>
<keyword evidence="3 10" id="KW-0808">Transferase</keyword>
<dbReference type="Gene3D" id="2.40.50.150">
    <property type="match status" value="1"/>
</dbReference>
<keyword evidence="4 10" id="KW-0548">Nucleotidyltransferase</keyword>
<evidence type="ECO:0000259" key="13">
    <source>
        <dbReference type="Pfam" id="PF04560"/>
    </source>
</evidence>
<comment type="catalytic activity">
    <reaction evidence="8 10">
        <text>RNA(n) + a ribonucleoside 5'-triphosphate = RNA(n+1) + diphosphate</text>
        <dbReference type="Rhea" id="RHEA:21248"/>
        <dbReference type="Rhea" id="RHEA-COMP:14527"/>
        <dbReference type="Rhea" id="RHEA-COMP:17342"/>
        <dbReference type="ChEBI" id="CHEBI:33019"/>
        <dbReference type="ChEBI" id="CHEBI:61557"/>
        <dbReference type="ChEBI" id="CHEBI:140395"/>
        <dbReference type="EC" id="2.7.7.6"/>
    </reaction>
</comment>
<keyword evidence="11" id="KW-0472">Membrane</keyword>
<evidence type="ECO:0000256" key="6">
    <source>
        <dbReference type="ARBA" id="ARBA00022833"/>
    </source>
</evidence>
<evidence type="ECO:0000259" key="16">
    <source>
        <dbReference type="Pfam" id="PF04565"/>
    </source>
</evidence>
<feature type="domain" description="RNA polymerase beta subunit protrusion" evidence="15">
    <location>
        <begin position="126"/>
        <end position="550"/>
    </location>
</feature>
<accession>A0A0C4W3E1</accession>
<protein>
    <recommendedName>
        <fullName evidence="10">DNA-directed RNA polymerase subunit beta</fullName>
        <ecNumber evidence="10">2.7.7.6</ecNumber>
    </recommendedName>
</protein>
<dbReference type="CDD" id="cd00653">
    <property type="entry name" value="RNA_pol_B_RPB2"/>
    <property type="match status" value="1"/>
</dbReference>
<evidence type="ECO:0000256" key="7">
    <source>
        <dbReference type="ARBA" id="ARBA00023163"/>
    </source>
</evidence>
<dbReference type="InterPro" id="IPR007646">
    <property type="entry name" value="RNA_pol_Rpb2_4"/>
</dbReference>
<dbReference type="GO" id="GO:0032549">
    <property type="term" value="F:ribonucleoside binding"/>
    <property type="evidence" value="ECO:0007669"/>
    <property type="project" value="InterPro"/>
</dbReference>
<reference evidence="19" key="1">
    <citation type="journal article" date="2015" name="Mol. Biol. Evol.">
        <title>Ancient Origin and Recent Innovations of RNA Polymerase IV and V.</title>
        <authorList>
            <person name="Huang Y."/>
            <person name="Kendall T."/>
            <person name="Forsythe E.S."/>
            <person name="Dorantes-Acosta A."/>
            <person name="Li S."/>
            <person name="Caballero-Perez J."/>
            <person name="Chen X."/>
            <person name="Arteaga-Vazquez M."/>
            <person name="Beilstein M.A."/>
            <person name="Mosher R.A."/>
        </authorList>
    </citation>
    <scope>NUCLEOTIDE SEQUENCE</scope>
</reference>
<evidence type="ECO:0000259" key="18">
    <source>
        <dbReference type="Pfam" id="PF04567"/>
    </source>
</evidence>
<evidence type="ECO:0000256" key="8">
    <source>
        <dbReference type="ARBA" id="ARBA00048552"/>
    </source>
</evidence>
<dbReference type="Pfam" id="PF04563">
    <property type="entry name" value="RNA_pol_Rpb2_1"/>
    <property type="match status" value="1"/>
</dbReference>
<evidence type="ECO:0000256" key="3">
    <source>
        <dbReference type="ARBA" id="ARBA00022679"/>
    </source>
</evidence>
<evidence type="ECO:0000256" key="4">
    <source>
        <dbReference type="ARBA" id="ARBA00022695"/>
    </source>
</evidence>
<keyword evidence="11" id="KW-0812">Transmembrane</keyword>
<organism evidence="19">
    <name type="scientific">Ephedra trifurca</name>
    <dbReference type="NCBI Taxonomy" id="39583"/>
    <lineage>
        <taxon>Eukaryota</taxon>
        <taxon>Viridiplantae</taxon>
        <taxon>Streptophyta</taxon>
        <taxon>Embryophyta</taxon>
        <taxon>Tracheophyta</taxon>
        <taxon>Spermatophyta</taxon>
        <taxon>Gnetopsida</taxon>
        <taxon>Gnetidae</taxon>
        <taxon>Ephedrales</taxon>
        <taxon>Ephedraceae</taxon>
        <taxon>Ephedra</taxon>
    </lineage>
</organism>
<feature type="domain" description="RNA polymerase Rpb2" evidence="13">
    <location>
        <begin position="1176"/>
        <end position="1269"/>
    </location>
</feature>
<keyword evidence="6" id="KW-0862">Zinc</keyword>
<feature type="domain" description="DNA-directed RNA polymerase subunit 2 hybrid-binding" evidence="12">
    <location>
        <begin position="815"/>
        <end position="1174"/>
    </location>
</feature>
<evidence type="ECO:0000259" key="15">
    <source>
        <dbReference type="Pfam" id="PF04563"/>
    </source>
</evidence>
<dbReference type="Pfam" id="PF04565">
    <property type="entry name" value="RNA_pol_Rpb2_3"/>
    <property type="match status" value="1"/>
</dbReference>
<dbReference type="FunFam" id="3.90.1100.10:FF:000015">
    <property type="entry name" value="DNA-directed RNA polymerase subunit beta"/>
    <property type="match status" value="1"/>
</dbReference>
<feature type="transmembrane region" description="Helical" evidence="11">
    <location>
        <begin position="369"/>
        <end position="388"/>
    </location>
</feature>
<sequence length="1272" mass="144346">MDSIQDNAVETGNNSIIYIEDEVEQGGDQNEAMLIDGATQEIQDETMLIDDDFMEDRNVQQGEQSGNSKTGESFVNDYDINELLQEMTVNVDEDISSEQEDGSKLTEKEMHAFSKEASKAFFDEWGLLSHQLNSFNDFISHGLQRLFDSLGDIEIEPDYNPKNKGSDGNWRRGIITLGEVTVEKPSYTDKDGNRVDLKPSEARLRNMTYSSPVYVDAKIKTYLNDSPKVDSKSKASTSFLSKGGKYSNNILDQSKRILIGRIPVMVKSKLCHLYGLGPEQLLKERDCYFDLGGYFIIKGHEKVFIAQEERCNTRIWVQNKPVWMAVYTPSNDRYLRKWDKVIVKLNEDIKAKRKAKDNEPSYTSEKDEIVVSFFFITVPVVLLFYALGISSDLEMVQMIGCSHEDREICEFILSSIYKAESELTDFRSREDVLKYIDDKLKNAKYPSPLSVEEVLDAHLFPLIKGQREKAMLLGYMVNCLLSSYLGRRQVENKDDYRNKRLELAGELLGRQMQVLLRFLRKKILKAIQKDLSGQKDLKSMECYIDSSVITNGLARAFSTGTWPHPTSYAAKCTGVVASMKQVNPLQVLSEMRRLRLWVQYAAKLGDARYPNPSYWGRVCFISTPDGENCGLVKNLAVTSVVSGNSSEKPLIEFLEKNGIMKLDDVSLSDFHSMTKVFVNGELLGICNNPDSVVQKMRNMRRKQCINPLVEIKKDSQQKEIRIFCDAGRLLRPLLVVENQQLCIKQHQLSTFKSCENPFLYLLKNRIIEIIGVEEEEDAQIACGVDILQKASISKGFYPPFTHCELDPSFLLSLNASLIPFANRNLATRTLYQSEKHSRQAIGHYTTSLKVRSDTSGHELLYPQKPLFRTLSYQCLSKPQLYNGQNAIVAVNVHYGYNQEDSLVANRASIDRGMFRSMHYRLFTSEAEYDENQPLNSSRLDLDFGKPSGSNLKIDKLDDDGLPFISSDLYSGDVLIGKVGPQPSDSNFSLKLKHTEKGRVDQVLMTTNDCGKKYAKVRLREMRVPTVGDKFSSMHGQKGVVGFIEEQENMPFTKQGIVPDLIINPHAFPSRQTPGQLFECALGKAIAASGAAGDATPFRPMTVEYLTERLHKCGYQQWGMEKMYNGRTGSPLQMKIFIGPTFYQRLIHMAEDKMKYRNHGPVHPLTRQPVHDRKRHGGVKFGEMERDCMLAHGATSNLLERLFYLSDFSTMHICSKCQMVAPVVLENGVRGPHCNFCKTAKHVVKVNVPYACKLLYQELFAMGICLKFETEQM</sequence>
<gene>
    <name evidence="19" type="primary">NRPD2</name>
</gene>
<dbReference type="GO" id="GO:0046872">
    <property type="term" value="F:metal ion binding"/>
    <property type="evidence" value="ECO:0007669"/>
    <property type="project" value="UniProtKB-KW"/>
</dbReference>
<dbReference type="InterPro" id="IPR007121">
    <property type="entry name" value="RNA_pol_bsu_CS"/>
</dbReference>
<dbReference type="GO" id="GO:0003899">
    <property type="term" value="F:DNA-directed RNA polymerase activity"/>
    <property type="evidence" value="ECO:0007669"/>
    <property type="project" value="UniProtKB-EC"/>
</dbReference>
<feature type="domain" description="RNA polymerase Rpb2" evidence="18">
    <location>
        <begin position="760"/>
        <end position="807"/>
    </location>
</feature>
<dbReference type="Gene3D" id="3.90.1100.10">
    <property type="match status" value="2"/>
</dbReference>
<dbReference type="InterPro" id="IPR007642">
    <property type="entry name" value="RNA_pol_Rpb2_2"/>
</dbReference>
<keyword evidence="7 10" id="KW-0804">Transcription</keyword>
<dbReference type="Gene3D" id="3.90.1110.10">
    <property type="entry name" value="RNA polymerase Rpb2, domain 2"/>
    <property type="match status" value="1"/>
</dbReference>
<comment type="function">
    <text evidence="10">DNA-dependent RNA polymerase catalyzes the transcription of DNA into RNA using the four ribonucleoside triphosphates as substrates.</text>
</comment>
<keyword evidence="5" id="KW-0479">Metal-binding</keyword>
<dbReference type="AlphaFoldDB" id="A0A0C4W3E1"/>
<evidence type="ECO:0000259" key="14">
    <source>
        <dbReference type="Pfam" id="PF04561"/>
    </source>
</evidence>
<name>A0A0C4W3E1_9SPER</name>
<evidence type="ECO:0000256" key="9">
    <source>
        <dbReference type="RuleBase" id="RU000434"/>
    </source>
</evidence>
<feature type="domain" description="RNA polymerase Rpb2" evidence="17">
    <location>
        <begin position="676"/>
        <end position="737"/>
    </location>
</feature>
<dbReference type="InterPro" id="IPR007644">
    <property type="entry name" value="RNA_pol_bsu_protrusion"/>
</dbReference>
<evidence type="ECO:0000256" key="11">
    <source>
        <dbReference type="SAM" id="Phobius"/>
    </source>
</evidence>
<evidence type="ECO:0000256" key="5">
    <source>
        <dbReference type="ARBA" id="ARBA00022723"/>
    </source>
</evidence>
<evidence type="ECO:0000256" key="1">
    <source>
        <dbReference type="ARBA" id="ARBA00006835"/>
    </source>
</evidence>
<evidence type="ECO:0000256" key="10">
    <source>
        <dbReference type="RuleBase" id="RU363031"/>
    </source>
</evidence>
<dbReference type="InterPro" id="IPR037033">
    <property type="entry name" value="DNA-dir_RNAP_su2_hyb_sf"/>
</dbReference>
<feature type="domain" description="RNA polymerase Rpb2" evidence="14">
    <location>
        <begin position="376"/>
        <end position="502"/>
    </location>
</feature>
<dbReference type="GO" id="GO:0003677">
    <property type="term" value="F:DNA binding"/>
    <property type="evidence" value="ECO:0007669"/>
    <property type="project" value="InterPro"/>
</dbReference>
<dbReference type="InterPro" id="IPR007120">
    <property type="entry name" value="DNA-dir_RNAP_su2_dom"/>
</dbReference>
<keyword evidence="11" id="KW-1133">Transmembrane helix</keyword>
<comment type="similarity">
    <text evidence="1 9">Belongs to the RNA polymerase beta chain family.</text>
</comment>
<dbReference type="InterPro" id="IPR037034">
    <property type="entry name" value="RNA_pol_Rpb2_2_sf"/>
</dbReference>
<proteinExistence type="evidence at transcript level"/>
<dbReference type="InterPro" id="IPR007647">
    <property type="entry name" value="RNA_pol_Rpb2_5"/>
</dbReference>
<dbReference type="InterPro" id="IPR007645">
    <property type="entry name" value="RNA_pol_Rpb2_3"/>
</dbReference>
<evidence type="ECO:0000256" key="2">
    <source>
        <dbReference type="ARBA" id="ARBA00022478"/>
    </source>
</evidence>
<evidence type="ECO:0000259" key="12">
    <source>
        <dbReference type="Pfam" id="PF00562"/>
    </source>
</evidence>
<evidence type="ECO:0000313" key="19">
    <source>
        <dbReference type="EMBL" id="AJA90767.1"/>
    </source>
</evidence>
<dbReference type="Pfam" id="PF04561">
    <property type="entry name" value="RNA_pol_Rpb2_2"/>
    <property type="match status" value="1"/>
</dbReference>
<dbReference type="Pfam" id="PF04566">
    <property type="entry name" value="RNA_pol_Rpb2_4"/>
    <property type="match status" value="1"/>
</dbReference>
<keyword evidence="2 10" id="KW-0240">DNA-directed RNA polymerase</keyword>
<evidence type="ECO:0000259" key="17">
    <source>
        <dbReference type="Pfam" id="PF04566"/>
    </source>
</evidence>
<dbReference type="Gene3D" id="3.90.1800.10">
    <property type="entry name" value="RNA polymerase alpha subunit dimerisation domain"/>
    <property type="match status" value="1"/>
</dbReference>
<dbReference type="Pfam" id="PF04567">
    <property type="entry name" value="RNA_pol_Rpb2_5"/>
    <property type="match status" value="1"/>
</dbReference>
<dbReference type="Pfam" id="PF04560">
    <property type="entry name" value="RNA_pol_Rpb2_7"/>
    <property type="match status" value="1"/>
</dbReference>
<dbReference type="GO" id="GO:0000428">
    <property type="term" value="C:DNA-directed RNA polymerase complex"/>
    <property type="evidence" value="ECO:0007669"/>
    <property type="project" value="UniProtKB-KW"/>
</dbReference>
<dbReference type="Gene3D" id="2.40.270.10">
    <property type="entry name" value="DNA-directed RNA polymerase, subunit 2, domain 6"/>
    <property type="match status" value="1"/>
</dbReference>
<dbReference type="FunFam" id="3.90.1800.10:FF:000006">
    <property type="entry name" value="DNA-directed RNA polymerase subunit beta"/>
    <property type="match status" value="1"/>
</dbReference>
<dbReference type="EC" id="2.7.7.6" evidence="10"/>
<dbReference type="GO" id="GO:0006351">
    <property type="term" value="P:DNA-templated transcription"/>
    <property type="evidence" value="ECO:0007669"/>
    <property type="project" value="InterPro"/>
</dbReference>
<dbReference type="EMBL" id="KJ473675">
    <property type="protein sequence ID" value="AJA90767.1"/>
    <property type="molecule type" value="mRNA"/>
</dbReference>
<feature type="domain" description="RNA polymerase Rpb2" evidence="16">
    <location>
        <begin position="579"/>
        <end position="640"/>
    </location>
</feature>
<dbReference type="SUPFAM" id="SSF64484">
    <property type="entry name" value="beta and beta-prime subunits of DNA dependent RNA-polymerase"/>
    <property type="match status" value="1"/>
</dbReference>
<dbReference type="InterPro" id="IPR014724">
    <property type="entry name" value="RNA_pol_RPB2_OB-fold"/>
</dbReference>